<evidence type="ECO:0000256" key="1">
    <source>
        <dbReference type="ARBA" id="ARBA00004141"/>
    </source>
</evidence>
<proteinExistence type="predicted"/>
<dbReference type="Proteomes" id="UP001161247">
    <property type="component" value="Chromosome 5"/>
</dbReference>
<dbReference type="EMBL" id="OX459122">
    <property type="protein sequence ID" value="CAI9105419.1"/>
    <property type="molecule type" value="Genomic_DNA"/>
</dbReference>
<keyword evidence="2" id="KW-0812">Transmembrane</keyword>
<evidence type="ECO:0000313" key="6">
    <source>
        <dbReference type="Proteomes" id="UP001161247"/>
    </source>
</evidence>
<evidence type="ECO:0000256" key="3">
    <source>
        <dbReference type="ARBA" id="ARBA00022989"/>
    </source>
</evidence>
<accession>A0AAV1DC17</accession>
<keyword evidence="6" id="KW-1185">Reference proteome</keyword>
<dbReference type="GO" id="GO:0030943">
    <property type="term" value="F:mitochondrion targeting sequence binding"/>
    <property type="evidence" value="ECO:0007669"/>
    <property type="project" value="TreeGrafter"/>
</dbReference>
<evidence type="ECO:0000313" key="5">
    <source>
        <dbReference type="EMBL" id="CAI9105419.1"/>
    </source>
</evidence>
<dbReference type="InterPro" id="IPR039175">
    <property type="entry name" value="TIM22"/>
</dbReference>
<dbReference type="PANTHER" id="PTHR14110:SF5">
    <property type="entry name" value="OUTER ENVELOPE PORE PROTEIN 16-4, CHLOROPLASTIC"/>
    <property type="match status" value="1"/>
</dbReference>
<keyword evidence="3" id="KW-1133">Transmembrane helix</keyword>
<dbReference type="Pfam" id="PF02466">
    <property type="entry name" value="Tim17"/>
    <property type="match status" value="1"/>
</dbReference>
<evidence type="ECO:0000256" key="2">
    <source>
        <dbReference type="ARBA" id="ARBA00022692"/>
    </source>
</evidence>
<name>A0AAV1DC17_OLDCO</name>
<dbReference type="AlphaFoldDB" id="A0AAV1DC17"/>
<organism evidence="5 6">
    <name type="scientific">Oldenlandia corymbosa var. corymbosa</name>
    <dbReference type="NCBI Taxonomy" id="529605"/>
    <lineage>
        <taxon>Eukaryota</taxon>
        <taxon>Viridiplantae</taxon>
        <taxon>Streptophyta</taxon>
        <taxon>Embryophyta</taxon>
        <taxon>Tracheophyta</taxon>
        <taxon>Spermatophyta</taxon>
        <taxon>Magnoliopsida</taxon>
        <taxon>eudicotyledons</taxon>
        <taxon>Gunneridae</taxon>
        <taxon>Pentapetalae</taxon>
        <taxon>asterids</taxon>
        <taxon>lamiids</taxon>
        <taxon>Gentianales</taxon>
        <taxon>Rubiaceae</taxon>
        <taxon>Rubioideae</taxon>
        <taxon>Spermacoceae</taxon>
        <taxon>Hedyotis-Oldenlandia complex</taxon>
        <taxon>Oldenlandia</taxon>
    </lineage>
</organism>
<sequence length="131" mass="13769">MMEGNVAGEIPCSSIAVDAVLRIGTAGLIWGACSASHDSIDLGLKGLSRASFVAKSVGRYGFQWGFFAALFSFTSCAVRRYRRQEDWVNGLAGGMVAGAAIAAGTRNWKQVAGVSGLVCALYQAADDRRTT</sequence>
<gene>
    <name evidence="5" type="ORF">OLC1_LOCUS14121</name>
</gene>
<dbReference type="GO" id="GO:0045039">
    <property type="term" value="P:protein insertion into mitochondrial inner membrane"/>
    <property type="evidence" value="ECO:0007669"/>
    <property type="project" value="InterPro"/>
</dbReference>
<comment type="subcellular location">
    <subcellularLocation>
        <location evidence="1">Membrane</location>
        <topology evidence="1">Multi-pass membrane protein</topology>
    </subcellularLocation>
</comment>
<keyword evidence="4" id="KW-0472">Membrane</keyword>
<reference evidence="5" key="1">
    <citation type="submission" date="2023-03" db="EMBL/GenBank/DDBJ databases">
        <authorList>
            <person name="Julca I."/>
        </authorList>
    </citation>
    <scope>NUCLEOTIDE SEQUENCE</scope>
</reference>
<dbReference type="PANTHER" id="PTHR14110">
    <property type="entry name" value="MITOCHONDRIAL IMPORT INNER MEMBRANE TRANSLOCASE SUBUNIT TIM22"/>
    <property type="match status" value="1"/>
</dbReference>
<dbReference type="GO" id="GO:0008320">
    <property type="term" value="F:protein transmembrane transporter activity"/>
    <property type="evidence" value="ECO:0007669"/>
    <property type="project" value="TreeGrafter"/>
</dbReference>
<protein>
    <submittedName>
        <fullName evidence="5">OLC1v1004336C1</fullName>
    </submittedName>
</protein>
<dbReference type="GO" id="GO:0042721">
    <property type="term" value="C:TIM22 mitochondrial import inner membrane insertion complex"/>
    <property type="evidence" value="ECO:0007669"/>
    <property type="project" value="InterPro"/>
</dbReference>
<evidence type="ECO:0000256" key="4">
    <source>
        <dbReference type="ARBA" id="ARBA00023136"/>
    </source>
</evidence>